<dbReference type="GO" id="GO:0004497">
    <property type="term" value="F:monooxygenase activity"/>
    <property type="evidence" value="ECO:0007669"/>
    <property type="project" value="InterPro"/>
</dbReference>
<dbReference type="GO" id="GO:0000981">
    <property type="term" value="F:DNA-binding transcription factor activity, RNA polymerase II-specific"/>
    <property type="evidence" value="ECO:0007669"/>
    <property type="project" value="TreeGrafter"/>
</dbReference>
<dbReference type="Gene3D" id="1.10.630.10">
    <property type="entry name" value="Cytochrome P450"/>
    <property type="match status" value="1"/>
</dbReference>
<feature type="region of interest" description="Disordered" evidence="7">
    <location>
        <begin position="827"/>
        <end position="846"/>
    </location>
</feature>
<feature type="compositionally biased region" description="Gly residues" evidence="7">
    <location>
        <begin position="114"/>
        <end position="135"/>
    </location>
</feature>
<keyword evidence="4" id="KW-0804">Transcription</keyword>
<evidence type="ECO:0000313" key="10">
    <source>
        <dbReference type="Proteomes" id="UP000554235"/>
    </source>
</evidence>
<evidence type="ECO:0000256" key="5">
    <source>
        <dbReference type="ARBA" id="ARBA00023242"/>
    </source>
</evidence>
<dbReference type="PANTHER" id="PTHR47424">
    <property type="entry name" value="REGULATORY PROTEIN GAL4"/>
    <property type="match status" value="1"/>
</dbReference>
<dbReference type="InterPro" id="IPR051127">
    <property type="entry name" value="Fungal_SecMet_Regulators"/>
</dbReference>
<dbReference type="GO" id="GO:0008270">
    <property type="term" value="F:zinc ion binding"/>
    <property type="evidence" value="ECO:0007669"/>
    <property type="project" value="InterPro"/>
</dbReference>
<dbReference type="GO" id="GO:0006351">
    <property type="term" value="P:DNA-templated transcription"/>
    <property type="evidence" value="ECO:0007669"/>
    <property type="project" value="InterPro"/>
</dbReference>
<keyword evidence="3" id="KW-0805">Transcription regulation</keyword>
<dbReference type="PRINTS" id="PR00463">
    <property type="entry name" value="EP450I"/>
</dbReference>
<dbReference type="GO" id="GO:0005506">
    <property type="term" value="F:iron ion binding"/>
    <property type="evidence" value="ECO:0007669"/>
    <property type="project" value="InterPro"/>
</dbReference>
<dbReference type="InterPro" id="IPR007219">
    <property type="entry name" value="XnlR_reg_dom"/>
</dbReference>
<evidence type="ECO:0000256" key="3">
    <source>
        <dbReference type="ARBA" id="ARBA00023015"/>
    </source>
</evidence>
<dbReference type="Proteomes" id="UP000554235">
    <property type="component" value="Unassembled WGS sequence"/>
</dbReference>
<evidence type="ECO:0000256" key="2">
    <source>
        <dbReference type="ARBA" id="ARBA00023004"/>
    </source>
</evidence>
<protein>
    <submittedName>
        <fullName evidence="9">Transcriptional activator acu-15</fullName>
    </submittedName>
</protein>
<dbReference type="PANTHER" id="PTHR47424:SF5">
    <property type="entry name" value="ZN(II)2CYS6 TRANSCRIPTION FACTOR (EUROFUNG)"/>
    <property type="match status" value="1"/>
</dbReference>
<feature type="compositionally biased region" description="Polar residues" evidence="7">
    <location>
        <begin position="787"/>
        <end position="800"/>
    </location>
</feature>
<feature type="binding site" description="axial binding residue" evidence="6">
    <location>
        <position position="1370"/>
    </location>
    <ligand>
        <name>heme</name>
        <dbReference type="ChEBI" id="CHEBI:30413"/>
    </ligand>
    <ligandPart>
        <name>Fe</name>
        <dbReference type="ChEBI" id="CHEBI:18248"/>
    </ligandPart>
</feature>
<dbReference type="InterPro" id="IPR002401">
    <property type="entry name" value="Cyt_P450_E_grp-I"/>
</dbReference>
<feature type="compositionally biased region" description="Polar residues" evidence="7">
    <location>
        <begin position="147"/>
        <end position="173"/>
    </location>
</feature>
<keyword evidence="10" id="KW-1185">Reference proteome</keyword>
<keyword evidence="6" id="KW-0349">Heme</keyword>
<dbReference type="Pfam" id="PF04082">
    <property type="entry name" value="Fungal_trans"/>
    <property type="match status" value="1"/>
</dbReference>
<evidence type="ECO:0000256" key="7">
    <source>
        <dbReference type="SAM" id="MobiDB-lite"/>
    </source>
</evidence>
<dbReference type="EMBL" id="JAADYS010002563">
    <property type="protein sequence ID" value="KAF4457875.1"/>
    <property type="molecule type" value="Genomic_DNA"/>
</dbReference>
<keyword evidence="5" id="KW-0539">Nucleus</keyword>
<accession>A0A8H4P3L0</accession>
<evidence type="ECO:0000256" key="4">
    <source>
        <dbReference type="ARBA" id="ARBA00023163"/>
    </source>
</evidence>
<sequence length="1432" mass="158087">MPYDGGQFAGTSSPIPFQVQVVPVPGHGHPQLHGHGHGHGHGHSHIHAHHPHILPTHPHPHPHPQHAHAHISAHSATADGPFGTMEQIETQASDLRFLTQVPVLNAAPNPSAGPGPGVGSGGTPGGTPGGVGVGASVGSAAGYDATPQPQAQASPGSASIGDNSAPSVTASNANKRKSLDDGSTAAGKQTRSKRNRCNGETPCQRCGNLNLACLYAPNCCSSNFRDSEDFKQVTAQIGRLQDEVGWLHQTVKALQSDSSRLTSLSDRAMPHGTSTVAPSPSHSSGSLNRHDANNSKYGSFRGPTSMAFSLDVANNTISNMGYRGISDGDENAHMNEGLGPPLGRPIDPLHEFDKDEMVRLCRLHEEEIGIMYPVLNVQSVITHAKGLAPFLETIRQQNPRELINDEKTLQLKIVMCCALVVEGHGNSDKAIRLYESMESVLNRKLMAEAADVAALPLLALLAGYRFLSNDEVLAWRVMGHVARLCLELGIHQRTGLLKIQDDEERKNALVSFWSAYVLDRRWAFATGLPFVVQDEEIDSQLPFPEEYPYLVAMITYSRIGAKVWRQVSHFGPVLARDLRSEELENVDQELLQWYEQIPEEVKVRNWDKEKHITSTPSYNLQRLRIWTYLRLNQMRIWLYTPVLHSATSIMAHPAQSERVVDMAKDTIRYLNHLNNTTNLYRRVQVFYHQFLTSAIAVVFLASVHAPVRFSASCREEFYMALELVKDLSAKSWASQRLWRTIRSLKDVAPRFGLNAEDDPQSTAALGMIGLARGHMDQQQPFRKPSMPGQQSQAATPDSVAQNGSRIQAEMSRMFEGYVGLNGFQYNGNEEQQGPNSSAGMSASETPSGMFEASETVFPQFREIHFNLAHQVLTNAIESSSMALLNLTVQQFLLVVAAVALVLWIREQRTPKITRNGEPLRSAIAHVNTRESPTFYHDYISIKFNVHQTDHFTRKPPNTLPIVGNGILFLQPRQRLFAWFVRCERLFGYETLHISVPSLPPGVIVSDPRNLDFIFKNEGIFEKGDFFKQRSWDLFGHGIINVDGELWRLQRKAGLRFLSAPTLRALTNVRLPEYLGQAVRVLKSKAGQREAVDLQAVVHEVTTQLMGRMAYNMEMHADDDFTVAFEYASGATAERFQNPLWFITELVAGSRLRRAVASVKAYGRRIVTSAVADRVASAGEKEKTRSDTPGSLIQSLLDSIGDEDLVADAALNYLSAGRDTVAQALTWTLYLLMRLPHVVAKLRQSIQDLHDEAGSGSFANDETLDAEHLTPVRLPYALAVFYEALRLRPPISFEIKQAQQAITLPDGTSLPAGAIVVWCAWAMGRSQTTWGLDADEFRPERWLTTSPSGDIAVTQRSAAEFPVFNGGPRVCLGKKMAELVAVQTLARLVPMFDFLPAFEGERVSKSSLTLPMEGGLPVYVRSSTSSSEVKTVS</sequence>
<keyword evidence="2 6" id="KW-0408">Iron</keyword>
<dbReference type="GO" id="GO:0005634">
    <property type="term" value="C:nucleus"/>
    <property type="evidence" value="ECO:0007669"/>
    <property type="project" value="TreeGrafter"/>
</dbReference>
<feature type="domain" description="Xylanolytic transcriptional activator regulatory" evidence="8">
    <location>
        <begin position="474"/>
        <end position="548"/>
    </location>
</feature>
<dbReference type="OrthoDB" id="3971593at2759"/>
<organism evidence="9 10">
    <name type="scientific">Fusarium albosuccineum</name>
    <dbReference type="NCBI Taxonomy" id="1237068"/>
    <lineage>
        <taxon>Eukaryota</taxon>
        <taxon>Fungi</taxon>
        <taxon>Dikarya</taxon>
        <taxon>Ascomycota</taxon>
        <taxon>Pezizomycotina</taxon>
        <taxon>Sordariomycetes</taxon>
        <taxon>Hypocreomycetidae</taxon>
        <taxon>Hypocreales</taxon>
        <taxon>Nectriaceae</taxon>
        <taxon>Fusarium</taxon>
        <taxon>Fusarium decemcellulare species complex</taxon>
    </lineage>
</organism>
<feature type="region of interest" description="Disordered" evidence="7">
    <location>
        <begin position="264"/>
        <end position="298"/>
    </location>
</feature>
<evidence type="ECO:0000256" key="6">
    <source>
        <dbReference type="PIRSR" id="PIRSR602401-1"/>
    </source>
</evidence>
<evidence type="ECO:0000259" key="8">
    <source>
        <dbReference type="SMART" id="SM00906"/>
    </source>
</evidence>
<reference evidence="9 10" key="1">
    <citation type="submission" date="2020-01" db="EMBL/GenBank/DDBJ databases">
        <title>Identification and distribution of gene clusters putatively required for synthesis of sphingolipid metabolism inhibitors in phylogenetically diverse species of the filamentous fungus Fusarium.</title>
        <authorList>
            <person name="Kim H.-S."/>
            <person name="Busman M."/>
            <person name="Brown D.W."/>
            <person name="Divon H."/>
            <person name="Uhlig S."/>
            <person name="Proctor R.H."/>
        </authorList>
    </citation>
    <scope>NUCLEOTIDE SEQUENCE [LARGE SCALE GENOMIC DNA]</scope>
    <source>
        <strain evidence="9 10">NRRL 20459</strain>
    </source>
</reference>
<dbReference type="GO" id="GO:0000978">
    <property type="term" value="F:RNA polymerase II cis-regulatory region sequence-specific DNA binding"/>
    <property type="evidence" value="ECO:0007669"/>
    <property type="project" value="TreeGrafter"/>
</dbReference>
<dbReference type="InterPro" id="IPR017972">
    <property type="entry name" value="Cyt_P450_CS"/>
</dbReference>
<dbReference type="PROSITE" id="PS00086">
    <property type="entry name" value="CYTOCHROME_P450"/>
    <property type="match status" value="1"/>
</dbReference>
<dbReference type="CDD" id="cd12148">
    <property type="entry name" value="fungal_TF_MHR"/>
    <property type="match status" value="1"/>
</dbReference>
<dbReference type="Pfam" id="PF00067">
    <property type="entry name" value="p450"/>
    <property type="match status" value="1"/>
</dbReference>
<comment type="caution">
    <text evidence="9">The sequence shown here is derived from an EMBL/GenBank/DDBJ whole genome shotgun (WGS) entry which is preliminary data.</text>
</comment>
<name>A0A8H4P3L0_9HYPO</name>
<feature type="region of interest" description="Disordered" evidence="7">
    <location>
        <begin position="106"/>
        <end position="200"/>
    </location>
</feature>
<feature type="compositionally biased region" description="Polar residues" evidence="7">
    <location>
        <begin position="272"/>
        <end position="287"/>
    </location>
</feature>
<dbReference type="SUPFAM" id="SSF48264">
    <property type="entry name" value="Cytochrome P450"/>
    <property type="match status" value="1"/>
</dbReference>
<dbReference type="InterPro" id="IPR001128">
    <property type="entry name" value="Cyt_P450"/>
</dbReference>
<comment type="cofactor">
    <cofactor evidence="6">
        <name>heme</name>
        <dbReference type="ChEBI" id="CHEBI:30413"/>
    </cofactor>
</comment>
<dbReference type="SMART" id="SM00906">
    <property type="entry name" value="Fungal_trans"/>
    <property type="match status" value="1"/>
</dbReference>
<gene>
    <name evidence="9" type="ORF">FALBO_15110</name>
</gene>
<dbReference type="GO" id="GO:0016705">
    <property type="term" value="F:oxidoreductase activity, acting on paired donors, with incorporation or reduction of molecular oxygen"/>
    <property type="evidence" value="ECO:0007669"/>
    <property type="project" value="InterPro"/>
</dbReference>
<proteinExistence type="predicted"/>
<evidence type="ECO:0000313" key="9">
    <source>
        <dbReference type="EMBL" id="KAF4457875.1"/>
    </source>
</evidence>
<feature type="region of interest" description="Disordered" evidence="7">
    <location>
        <begin position="776"/>
        <end position="800"/>
    </location>
</feature>
<dbReference type="GO" id="GO:0020037">
    <property type="term" value="F:heme binding"/>
    <property type="evidence" value="ECO:0007669"/>
    <property type="project" value="InterPro"/>
</dbReference>
<dbReference type="GO" id="GO:0000435">
    <property type="term" value="P:positive regulation of transcription from RNA polymerase II promoter by galactose"/>
    <property type="evidence" value="ECO:0007669"/>
    <property type="project" value="TreeGrafter"/>
</dbReference>
<dbReference type="InterPro" id="IPR036396">
    <property type="entry name" value="Cyt_P450_sf"/>
</dbReference>
<evidence type="ECO:0000256" key="1">
    <source>
        <dbReference type="ARBA" id="ARBA00022723"/>
    </source>
</evidence>
<keyword evidence="1 6" id="KW-0479">Metal-binding</keyword>
<dbReference type="PRINTS" id="PR00385">
    <property type="entry name" value="P450"/>
</dbReference>